<dbReference type="EMBL" id="JAFBEE010000001">
    <property type="protein sequence ID" value="MBM7613796.1"/>
    <property type="molecule type" value="Genomic_DNA"/>
</dbReference>
<feature type="domain" description="Methyltransferase" evidence="1">
    <location>
        <begin position="45"/>
        <end position="160"/>
    </location>
</feature>
<accession>A0ABS2NLK5</accession>
<protein>
    <submittedName>
        <fullName evidence="2">AdoMet-dependent methyltransferase</fullName>
        <ecNumber evidence="2">2.1.1.-</ecNumber>
    </submittedName>
</protein>
<dbReference type="GO" id="GO:0008168">
    <property type="term" value="F:methyltransferase activity"/>
    <property type="evidence" value="ECO:0007669"/>
    <property type="project" value="UniProtKB-KW"/>
</dbReference>
<dbReference type="InterPro" id="IPR029063">
    <property type="entry name" value="SAM-dependent_MTases_sf"/>
</dbReference>
<dbReference type="RefSeq" id="WP_204400062.1">
    <property type="nucleotide sequence ID" value="NZ_JAFBEE010000001.1"/>
</dbReference>
<evidence type="ECO:0000313" key="2">
    <source>
        <dbReference type="EMBL" id="MBM7613796.1"/>
    </source>
</evidence>
<name>A0ABS2NLK5_9FIRM</name>
<dbReference type="InterPro" id="IPR025714">
    <property type="entry name" value="Methyltranfer_dom"/>
</dbReference>
<dbReference type="Pfam" id="PF13847">
    <property type="entry name" value="Methyltransf_31"/>
    <property type="match status" value="1"/>
</dbReference>
<dbReference type="GO" id="GO:0032259">
    <property type="term" value="P:methylation"/>
    <property type="evidence" value="ECO:0007669"/>
    <property type="project" value="UniProtKB-KW"/>
</dbReference>
<evidence type="ECO:0000259" key="1">
    <source>
        <dbReference type="Pfam" id="PF13847"/>
    </source>
</evidence>
<dbReference type="EC" id="2.1.1.-" evidence="2"/>
<dbReference type="SUPFAM" id="SSF53335">
    <property type="entry name" value="S-adenosyl-L-methionine-dependent methyltransferases"/>
    <property type="match status" value="1"/>
</dbReference>
<comment type="caution">
    <text evidence="2">The sequence shown here is derived from an EMBL/GenBank/DDBJ whole genome shotgun (WGS) entry which is preliminary data.</text>
</comment>
<proteinExistence type="predicted"/>
<dbReference type="Gene3D" id="3.40.50.150">
    <property type="entry name" value="Vaccinia Virus protein VP39"/>
    <property type="match status" value="1"/>
</dbReference>
<gene>
    <name evidence="2" type="ORF">JOC73_000304</name>
</gene>
<keyword evidence="2" id="KW-0489">Methyltransferase</keyword>
<dbReference type="PANTHER" id="PTHR43861">
    <property type="entry name" value="TRANS-ACONITATE 2-METHYLTRANSFERASE-RELATED"/>
    <property type="match status" value="1"/>
</dbReference>
<reference evidence="2 3" key="1">
    <citation type="submission" date="2021-01" db="EMBL/GenBank/DDBJ databases">
        <title>Genomic Encyclopedia of Type Strains, Phase IV (KMG-IV): sequencing the most valuable type-strain genomes for metagenomic binning, comparative biology and taxonomic classification.</title>
        <authorList>
            <person name="Goeker M."/>
        </authorList>
    </citation>
    <scope>NUCLEOTIDE SEQUENCE [LARGE SCALE GENOMIC DNA]</scope>
    <source>
        <strain evidence="2 3">DSM 25890</strain>
    </source>
</reference>
<evidence type="ECO:0000313" key="3">
    <source>
        <dbReference type="Proteomes" id="UP001314796"/>
    </source>
</evidence>
<dbReference type="Proteomes" id="UP001314796">
    <property type="component" value="Unassembled WGS sequence"/>
</dbReference>
<dbReference type="PANTHER" id="PTHR43861:SF1">
    <property type="entry name" value="TRANS-ACONITATE 2-METHYLTRANSFERASE"/>
    <property type="match status" value="1"/>
</dbReference>
<sequence length="207" mass="23784">MLNNKGFDQWAGSYDEDIAKFSKGYPFEGYYDVLGYIHSLVEEPKGKNILDIGVGTGLLSYELYLQGANVYGLDFSQKMLELAKEKMPKGNFYQGDIKDGVPLELKEMKFDYIVSSFAIHHVDLKGKIDFINKLKNLIKDNGKIIFGDVAFETTSDLEKCKTEAGRYWDTDEYYMVLQEMEEMLKETELKYKYTQISSCAGALELWK</sequence>
<keyword evidence="3" id="KW-1185">Reference proteome</keyword>
<organism evidence="2 3">
    <name type="scientific">Alkaliphilus hydrothermalis</name>
    <dbReference type="NCBI Taxonomy" id="1482730"/>
    <lineage>
        <taxon>Bacteria</taxon>
        <taxon>Bacillati</taxon>
        <taxon>Bacillota</taxon>
        <taxon>Clostridia</taxon>
        <taxon>Peptostreptococcales</taxon>
        <taxon>Natronincolaceae</taxon>
        <taxon>Alkaliphilus</taxon>
    </lineage>
</organism>
<keyword evidence="2" id="KW-0808">Transferase</keyword>
<dbReference type="CDD" id="cd02440">
    <property type="entry name" value="AdoMet_MTases"/>
    <property type="match status" value="1"/>
</dbReference>